<evidence type="ECO:0000259" key="1">
    <source>
        <dbReference type="SMART" id="SM00858"/>
    </source>
</evidence>
<organism evidence="2 3">
    <name type="scientific">Roseobacter ponti</name>
    <dbReference type="NCBI Taxonomy" id="1891787"/>
    <lineage>
        <taxon>Bacteria</taxon>
        <taxon>Pseudomonadati</taxon>
        <taxon>Pseudomonadota</taxon>
        <taxon>Alphaproteobacteria</taxon>
        <taxon>Rhodobacterales</taxon>
        <taxon>Roseobacteraceae</taxon>
        <taxon>Roseobacter</taxon>
    </lineage>
</organism>
<accession>A0A858SUW1</accession>
<dbReference type="InterPro" id="IPR017592">
    <property type="entry name" value="Pilus_assmbl_Flp-typ_CpaB"/>
</dbReference>
<dbReference type="Proteomes" id="UP000503308">
    <property type="component" value="Chromosome"/>
</dbReference>
<sequence>MRLGSVVMALAGLSIAGGSVYAVRHVMNESSVQAQEANSSIVRVLAASQEIPFGHAIENHMLMTIEWPAESVPPGVFTAREEILGGAGAEPRRAKSTIAQGEPLLNSKLSAFGEKVTIVQTLGDNTRAMAIKVGADTAVGGFVTPGDFVDVVLTQGRDKDIRAVTILQNIRVIGVDQSADQQSDETAVARTVTVEVSPDQGQRLALAQKAGTLSLSLRTLSGAVDEPLESLRLSDLMREVSPVVDETKAATIRVRRGISEIQEESIY</sequence>
<name>A0A858SUW1_9RHOB</name>
<dbReference type="KEGG" id="rpon:G3256_11805"/>
<dbReference type="InterPro" id="IPR031571">
    <property type="entry name" value="RcpC_dom"/>
</dbReference>
<proteinExistence type="predicted"/>
<evidence type="ECO:0000313" key="3">
    <source>
        <dbReference type="Proteomes" id="UP000503308"/>
    </source>
</evidence>
<feature type="domain" description="SAF" evidence="1">
    <location>
        <begin position="42"/>
        <end position="110"/>
    </location>
</feature>
<dbReference type="EMBL" id="CP048788">
    <property type="protein sequence ID" value="QJF51797.1"/>
    <property type="molecule type" value="Genomic_DNA"/>
</dbReference>
<dbReference type="Pfam" id="PF08666">
    <property type="entry name" value="SAF"/>
    <property type="match status" value="1"/>
</dbReference>
<protein>
    <submittedName>
        <fullName evidence="2">Flp pilus assembly protein CpaB</fullName>
    </submittedName>
</protein>
<evidence type="ECO:0000313" key="2">
    <source>
        <dbReference type="EMBL" id="QJF51797.1"/>
    </source>
</evidence>
<gene>
    <name evidence="2" type="primary">cpaB</name>
    <name evidence="2" type="ORF">G3256_11805</name>
</gene>
<dbReference type="AlphaFoldDB" id="A0A858SUW1"/>
<dbReference type="CDD" id="cd11614">
    <property type="entry name" value="SAF_CpaB_FlgA_like"/>
    <property type="match status" value="1"/>
</dbReference>
<dbReference type="Pfam" id="PF16976">
    <property type="entry name" value="RcpC"/>
    <property type="match status" value="1"/>
</dbReference>
<keyword evidence="3" id="KW-1185">Reference proteome</keyword>
<dbReference type="NCBIfam" id="TIGR03177">
    <property type="entry name" value="pilus_cpaB"/>
    <property type="match status" value="1"/>
</dbReference>
<dbReference type="SMART" id="SM00858">
    <property type="entry name" value="SAF"/>
    <property type="match status" value="1"/>
</dbReference>
<reference evidence="2 3" key="1">
    <citation type="submission" date="2020-02" db="EMBL/GenBank/DDBJ databases">
        <title>Genome sequence of Roseobacter ponti.</title>
        <authorList>
            <person name="Hollensteiner J."/>
            <person name="Schneider D."/>
            <person name="Poehlein A."/>
            <person name="Daniel R."/>
        </authorList>
    </citation>
    <scope>NUCLEOTIDE SEQUENCE [LARGE SCALE GENOMIC DNA]</scope>
    <source>
        <strain evidence="2 3">DSM 106830</strain>
    </source>
</reference>
<dbReference type="InterPro" id="IPR013974">
    <property type="entry name" value="SAF"/>
</dbReference>